<name>A0A3Q3IIZ8_MONAL</name>
<reference evidence="7" key="2">
    <citation type="submission" date="2025-09" db="UniProtKB">
        <authorList>
            <consortium name="Ensembl"/>
        </authorList>
    </citation>
    <scope>IDENTIFICATION</scope>
</reference>
<dbReference type="InterPro" id="IPR013106">
    <property type="entry name" value="Ig_V-set"/>
</dbReference>
<dbReference type="Gene3D" id="2.60.40.10">
    <property type="entry name" value="Immunoglobulins"/>
    <property type="match status" value="1"/>
</dbReference>
<protein>
    <recommendedName>
        <fullName evidence="6">Ig-like domain-containing protein</fullName>
    </recommendedName>
</protein>
<accession>A0A3Q3IIZ8</accession>
<dbReference type="Proteomes" id="UP000261600">
    <property type="component" value="Unplaced"/>
</dbReference>
<dbReference type="SMART" id="SM00409">
    <property type="entry name" value="IG"/>
    <property type="match status" value="1"/>
</dbReference>
<dbReference type="PANTHER" id="PTHR24100">
    <property type="entry name" value="BUTYROPHILIN"/>
    <property type="match status" value="1"/>
</dbReference>
<dbReference type="GO" id="GO:0005102">
    <property type="term" value="F:signaling receptor binding"/>
    <property type="evidence" value="ECO:0007669"/>
    <property type="project" value="TreeGrafter"/>
</dbReference>
<dbReference type="InterPro" id="IPR050504">
    <property type="entry name" value="IgSF_BTN/MOG"/>
</dbReference>
<evidence type="ECO:0000256" key="1">
    <source>
        <dbReference type="ARBA" id="ARBA00004370"/>
    </source>
</evidence>
<dbReference type="SUPFAM" id="SSF48726">
    <property type="entry name" value="Immunoglobulin"/>
    <property type="match status" value="1"/>
</dbReference>
<feature type="domain" description="Ig-like" evidence="6">
    <location>
        <begin position="12"/>
        <end position="134"/>
    </location>
</feature>
<evidence type="ECO:0000256" key="3">
    <source>
        <dbReference type="ARBA" id="ARBA00023319"/>
    </source>
</evidence>
<dbReference type="Pfam" id="PF07686">
    <property type="entry name" value="V-set"/>
    <property type="match status" value="1"/>
</dbReference>
<keyword evidence="4" id="KW-0812">Transmembrane</keyword>
<keyword evidence="5" id="KW-0732">Signal</keyword>
<dbReference type="InterPro" id="IPR036179">
    <property type="entry name" value="Ig-like_dom_sf"/>
</dbReference>
<evidence type="ECO:0000256" key="5">
    <source>
        <dbReference type="SAM" id="SignalP"/>
    </source>
</evidence>
<dbReference type="PANTHER" id="PTHR24100:SF151">
    <property type="entry name" value="ICOS LIGAND"/>
    <property type="match status" value="1"/>
</dbReference>
<dbReference type="AlphaFoldDB" id="A0A3Q3IIZ8"/>
<reference evidence="7" key="1">
    <citation type="submission" date="2025-08" db="UniProtKB">
        <authorList>
            <consortium name="Ensembl"/>
        </authorList>
    </citation>
    <scope>IDENTIFICATION</scope>
</reference>
<evidence type="ECO:0000259" key="6">
    <source>
        <dbReference type="PROSITE" id="PS50835"/>
    </source>
</evidence>
<dbReference type="Ensembl" id="ENSMALT00000004807.1">
    <property type="protein sequence ID" value="ENSMALP00000004698.1"/>
    <property type="gene ID" value="ENSMALG00000003400.1"/>
</dbReference>
<dbReference type="SMART" id="SM00406">
    <property type="entry name" value="IGv"/>
    <property type="match status" value="1"/>
</dbReference>
<feature type="chain" id="PRO_5018645037" description="Ig-like domain-containing protein" evidence="5">
    <location>
        <begin position="19"/>
        <end position="227"/>
    </location>
</feature>
<sequence length="227" mass="26255">KPAAVCSLHLDPLSSALCLLFSALDQINKTAEPGENITLPCRAPSSTNITVVEWIRPDLRPEYVFVYRSMQHDPDNQHEFFKDRVELEDSEMKDGNVSLVLRNVTTGDRGTYECRVVQGKTTRRKRYLNNEPISTIYLDVKLGECVSTTIIIIIIIIMLLNRSRNVPKMILAYKPFFPHFEKTYKEKKMKKGTFTIHFPAGLCLVWSLFLFFFFYILDRLPVPHIHS</sequence>
<comment type="subcellular location">
    <subcellularLocation>
        <location evidence="1">Membrane</location>
    </subcellularLocation>
</comment>
<organism evidence="7 8">
    <name type="scientific">Monopterus albus</name>
    <name type="common">Swamp eel</name>
    <dbReference type="NCBI Taxonomy" id="43700"/>
    <lineage>
        <taxon>Eukaryota</taxon>
        <taxon>Metazoa</taxon>
        <taxon>Chordata</taxon>
        <taxon>Craniata</taxon>
        <taxon>Vertebrata</taxon>
        <taxon>Euteleostomi</taxon>
        <taxon>Actinopterygii</taxon>
        <taxon>Neopterygii</taxon>
        <taxon>Teleostei</taxon>
        <taxon>Neoteleostei</taxon>
        <taxon>Acanthomorphata</taxon>
        <taxon>Anabantaria</taxon>
        <taxon>Synbranchiformes</taxon>
        <taxon>Synbranchidae</taxon>
        <taxon>Monopterus</taxon>
    </lineage>
</organism>
<feature type="signal peptide" evidence="5">
    <location>
        <begin position="1"/>
        <end position="18"/>
    </location>
</feature>
<dbReference type="GO" id="GO:0001817">
    <property type="term" value="P:regulation of cytokine production"/>
    <property type="evidence" value="ECO:0007669"/>
    <property type="project" value="TreeGrafter"/>
</dbReference>
<evidence type="ECO:0000256" key="4">
    <source>
        <dbReference type="SAM" id="Phobius"/>
    </source>
</evidence>
<evidence type="ECO:0000313" key="8">
    <source>
        <dbReference type="Proteomes" id="UP000261600"/>
    </source>
</evidence>
<evidence type="ECO:0000256" key="2">
    <source>
        <dbReference type="ARBA" id="ARBA00023136"/>
    </source>
</evidence>
<dbReference type="PROSITE" id="PS50835">
    <property type="entry name" value="IG_LIKE"/>
    <property type="match status" value="1"/>
</dbReference>
<dbReference type="InterPro" id="IPR007110">
    <property type="entry name" value="Ig-like_dom"/>
</dbReference>
<dbReference type="InterPro" id="IPR013783">
    <property type="entry name" value="Ig-like_fold"/>
</dbReference>
<keyword evidence="2 4" id="KW-0472">Membrane</keyword>
<dbReference type="GO" id="GO:0050852">
    <property type="term" value="P:T cell receptor signaling pathway"/>
    <property type="evidence" value="ECO:0007669"/>
    <property type="project" value="TreeGrafter"/>
</dbReference>
<feature type="transmembrane region" description="Helical" evidence="4">
    <location>
        <begin position="194"/>
        <end position="217"/>
    </location>
</feature>
<dbReference type="GO" id="GO:0009897">
    <property type="term" value="C:external side of plasma membrane"/>
    <property type="evidence" value="ECO:0007669"/>
    <property type="project" value="TreeGrafter"/>
</dbReference>
<feature type="transmembrane region" description="Helical" evidence="4">
    <location>
        <begin position="140"/>
        <end position="160"/>
    </location>
</feature>
<evidence type="ECO:0000313" key="7">
    <source>
        <dbReference type="Ensembl" id="ENSMALP00000004698.1"/>
    </source>
</evidence>
<keyword evidence="8" id="KW-1185">Reference proteome</keyword>
<dbReference type="InterPro" id="IPR003599">
    <property type="entry name" value="Ig_sub"/>
</dbReference>
<keyword evidence="3" id="KW-0393">Immunoglobulin domain</keyword>
<proteinExistence type="predicted"/>
<keyword evidence="4" id="KW-1133">Transmembrane helix</keyword>